<feature type="chain" id="PRO_5019728232" evidence="9">
    <location>
        <begin position="25"/>
        <end position="380"/>
    </location>
</feature>
<dbReference type="GO" id="GO:0009279">
    <property type="term" value="C:cell outer membrane"/>
    <property type="evidence" value="ECO:0007669"/>
    <property type="project" value="UniProtKB-SubCell"/>
</dbReference>
<proteinExistence type="inferred from homology"/>
<evidence type="ECO:0000256" key="8">
    <source>
        <dbReference type="SAM" id="Coils"/>
    </source>
</evidence>
<dbReference type="GO" id="GO:0015288">
    <property type="term" value="F:porin activity"/>
    <property type="evidence" value="ECO:0007669"/>
    <property type="project" value="TreeGrafter"/>
</dbReference>
<evidence type="ECO:0000256" key="2">
    <source>
        <dbReference type="ARBA" id="ARBA00007613"/>
    </source>
</evidence>
<keyword evidence="9" id="KW-0732">Signal</keyword>
<dbReference type="Gene3D" id="1.20.1600.10">
    <property type="entry name" value="Outer membrane efflux proteins (OEP)"/>
    <property type="match status" value="2"/>
</dbReference>
<keyword evidence="7" id="KW-0998">Cell outer membrane</keyword>
<reference evidence="10 11" key="1">
    <citation type="submission" date="2018-10" db="EMBL/GenBank/DDBJ databases">
        <authorList>
            <person name="Grouzdev D.S."/>
            <person name="Krutkina M.S."/>
            <person name="Tourova T.P."/>
            <person name="Nazina T.N."/>
        </authorList>
    </citation>
    <scope>NUCLEOTIDE SEQUENCE [LARGE SCALE GENOMIC DNA]</scope>
    <source>
        <strain evidence="10 11">435</strain>
    </source>
</reference>
<name>A0A494WU81_9FIRM</name>
<dbReference type="Pfam" id="PF02321">
    <property type="entry name" value="OEP"/>
    <property type="match status" value="1"/>
</dbReference>
<keyword evidence="4" id="KW-1134">Transmembrane beta strand</keyword>
<evidence type="ECO:0000256" key="6">
    <source>
        <dbReference type="ARBA" id="ARBA00023136"/>
    </source>
</evidence>
<dbReference type="EMBL" id="RBWE01000001">
    <property type="protein sequence ID" value="RKO65652.1"/>
    <property type="molecule type" value="Genomic_DNA"/>
</dbReference>
<feature type="coiled-coil region" evidence="8">
    <location>
        <begin position="128"/>
        <end position="186"/>
    </location>
</feature>
<dbReference type="OrthoDB" id="1803658at2"/>
<dbReference type="GO" id="GO:0015562">
    <property type="term" value="F:efflux transmembrane transporter activity"/>
    <property type="evidence" value="ECO:0007669"/>
    <property type="project" value="InterPro"/>
</dbReference>
<keyword evidence="6" id="KW-0472">Membrane</keyword>
<comment type="caution">
    <text evidence="10">The sequence shown here is derived from an EMBL/GenBank/DDBJ whole genome shotgun (WGS) entry which is preliminary data.</text>
</comment>
<dbReference type="InterPro" id="IPR051906">
    <property type="entry name" value="TolC-like"/>
</dbReference>
<comment type="subcellular location">
    <subcellularLocation>
        <location evidence="1">Cell outer membrane</location>
    </subcellularLocation>
</comment>
<dbReference type="SUPFAM" id="SSF56954">
    <property type="entry name" value="Outer membrane efflux proteins (OEP)"/>
    <property type="match status" value="1"/>
</dbReference>
<evidence type="ECO:0000256" key="5">
    <source>
        <dbReference type="ARBA" id="ARBA00022692"/>
    </source>
</evidence>
<feature type="coiled-coil region" evidence="8">
    <location>
        <begin position="262"/>
        <end position="345"/>
    </location>
</feature>
<dbReference type="PANTHER" id="PTHR30026:SF20">
    <property type="entry name" value="OUTER MEMBRANE PROTEIN TOLC"/>
    <property type="match status" value="1"/>
</dbReference>
<dbReference type="GO" id="GO:1990281">
    <property type="term" value="C:efflux pump complex"/>
    <property type="evidence" value="ECO:0007669"/>
    <property type="project" value="TreeGrafter"/>
</dbReference>
<evidence type="ECO:0000313" key="10">
    <source>
        <dbReference type="EMBL" id="RKO65652.1"/>
    </source>
</evidence>
<keyword evidence="5" id="KW-0812">Transmembrane</keyword>
<protein>
    <submittedName>
        <fullName evidence="10">TolC family protein</fullName>
    </submittedName>
</protein>
<evidence type="ECO:0000256" key="7">
    <source>
        <dbReference type="ARBA" id="ARBA00023237"/>
    </source>
</evidence>
<feature type="signal peptide" evidence="9">
    <location>
        <begin position="1"/>
        <end position="24"/>
    </location>
</feature>
<keyword evidence="8" id="KW-0175">Coiled coil</keyword>
<dbReference type="Proteomes" id="UP000271256">
    <property type="component" value="Unassembled WGS sequence"/>
</dbReference>
<evidence type="ECO:0000256" key="3">
    <source>
        <dbReference type="ARBA" id="ARBA00022448"/>
    </source>
</evidence>
<sequence length="380" mass="41933">MNLGRILTVLILIASLLVPPFAWAKEPATPELTLNQAVALALAHSESVKKAEKEIDRTYEWREERADQLDYVPTAPPGNPKVEIAWSNLLAADLTWRMAKKSLTAEQDKVALDACKKYWDVLKAQEKVRAAEEGLKKADWELRRARANFQVGMIPQADLVAAEAGLARAKAALEAAKNDLDNAYASFNRLVGLWPQDRPVLVDGVNFAPLEVPDVNVEVGRIVAESPTVWLANEKVTLQKYYEDMMFYTGEYRPYQVRKIEVEQAELEAASTRKMMEEITRSLYYNAKSLEESYQALQEGVKTAEENLRVTKVKYDVGMATRAEVAAAEAALAEAKQKALEIACQHAYLKLAFEKPWAYISLAVAGGGAGGSGASGNAQG</sequence>
<evidence type="ECO:0000256" key="9">
    <source>
        <dbReference type="SAM" id="SignalP"/>
    </source>
</evidence>
<comment type="similarity">
    <text evidence="2">Belongs to the outer membrane factor (OMF) (TC 1.B.17) family.</text>
</comment>
<evidence type="ECO:0000256" key="1">
    <source>
        <dbReference type="ARBA" id="ARBA00004442"/>
    </source>
</evidence>
<dbReference type="InterPro" id="IPR003423">
    <property type="entry name" value="OMP_efflux"/>
</dbReference>
<dbReference type="PANTHER" id="PTHR30026">
    <property type="entry name" value="OUTER MEMBRANE PROTEIN TOLC"/>
    <property type="match status" value="1"/>
</dbReference>
<dbReference type="AlphaFoldDB" id="A0A494WU81"/>
<organism evidence="10 11">
    <name type="scientific">Desulfofundulus salinus</name>
    <dbReference type="NCBI Taxonomy" id="2419843"/>
    <lineage>
        <taxon>Bacteria</taxon>
        <taxon>Bacillati</taxon>
        <taxon>Bacillota</taxon>
        <taxon>Clostridia</taxon>
        <taxon>Eubacteriales</taxon>
        <taxon>Peptococcaceae</taxon>
        <taxon>Desulfofundulus</taxon>
    </lineage>
</organism>
<keyword evidence="11" id="KW-1185">Reference proteome</keyword>
<accession>A0A494WU81</accession>
<keyword evidence="3" id="KW-0813">Transport</keyword>
<evidence type="ECO:0000313" key="11">
    <source>
        <dbReference type="Proteomes" id="UP000271256"/>
    </source>
</evidence>
<evidence type="ECO:0000256" key="4">
    <source>
        <dbReference type="ARBA" id="ARBA00022452"/>
    </source>
</evidence>
<gene>
    <name evidence="10" type="ORF">D7024_00830</name>
</gene>